<keyword evidence="2" id="KW-1185">Reference proteome</keyword>
<proteinExistence type="predicted"/>
<protein>
    <submittedName>
        <fullName evidence="1">Uncharacterized protein</fullName>
    </submittedName>
</protein>
<reference evidence="1 2" key="1">
    <citation type="journal article" date="2021" name="bioRxiv">
        <title>Chromosome-scale and haplotype-resolved genome assembly of a tetraploid potato cultivar.</title>
        <authorList>
            <person name="Sun H."/>
            <person name="Jiao W.-B."/>
            <person name="Krause K."/>
            <person name="Campoy J.A."/>
            <person name="Goel M."/>
            <person name="Folz-Donahue K."/>
            <person name="Kukat C."/>
            <person name="Huettel B."/>
            <person name="Schneeberger K."/>
        </authorList>
    </citation>
    <scope>NUCLEOTIDE SEQUENCE [LARGE SCALE GENOMIC DNA]</scope>
    <source>
        <strain evidence="1">SolTubOtavaFocal</strain>
        <tissue evidence="1">Leaves</tissue>
    </source>
</reference>
<dbReference type="EMBL" id="JAIVGD010000028">
    <property type="protein sequence ID" value="KAH0737450.1"/>
    <property type="molecule type" value="Genomic_DNA"/>
</dbReference>
<comment type="caution">
    <text evidence="1">The sequence shown here is derived from an EMBL/GenBank/DDBJ whole genome shotgun (WGS) entry which is preliminary data.</text>
</comment>
<evidence type="ECO:0000313" key="1">
    <source>
        <dbReference type="EMBL" id="KAH0737450.1"/>
    </source>
</evidence>
<evidence type="ECO:0000313" key="2">
    <source>
        <dbReference type="Proteomes" id="UP000826656"/>
    </source>
</evidence>
<organism evidence="1 2">
    <name type="scientific">Solanum tuberosum</name>
    <name type="common">Potato</name>
    <dbReference type="NCBI Taxonomy" id="4113"/>
    <lineage>
        <taxon>Eukaryota</taxon>
        <taxon>Viridiplantae</taxon>
        <taxon>Streptophyta</taxon>
        <taxon>Embryophyta</taxon>
        <taxon>Tracheophyta</taxon>
        <taxon>Spermatophyta</taxon>
        <taxon>Magnoliopsida</taxon>
        <taxon>eudicotyledons</taxon>
        <taxon>Gunneridae</taxon>
        <taxon>Pentapetalae</taxon>
        <taxon>asterids</taxon>
        <taxon>lamiids</taxon>
        <taxon>Solanales</taxon>
        <taxon>Solanaceae</taxon>
        <taxon>Solanoideae</taxon>
        <taxon>Solaneae</taxon>
        <taxon>Solanum</taxon>
    </lineage>
</organism>
<name>A0ABQ7TVJ8_SOLTU</name>
<gene>
    <name evidence="1" type="ORF">KY290_036155</name>
</gene>
<sequence>MEQYSHDIYRNGPEREIPEYEVWLREGRNSMSPEGEQGFEDIGTTIWIRHSHLGTKLVTPKMWDQVETMMQYLDNVGAGPSNVGASSLLPPPT</sequence>
<accession>A0ABQ7TVJ8</accession>
<dbReference type="Proteomes" id="UP000826656">
    <property type="component" value="Unassembled WGS sequence"/>
</dbReference>